<dbReference type="InterPro" id="IPR053772">
    <property type="entry name" value="At1g61320/At1g61330-like"/>
</dbReference>
<evidence type="ECO:0000313" key="2">
    <source>
        <dbReference type="EMBL" id="GJS71801.1"/>
    </source>
</evidence>
<gene>
    <name evidence="2" type="ORF">Tco_0704642</name>
</gene>
<dbReference type="InterPro" id="IPR032675">
    <property type="entry name" value="LRR_dom_sf"/>
</dbReference>
<protein>
    <submittedName>
        <fullName evidence="2">F-box/LRR-repeat protein isoform X2</fullName>
    </submittedName>
</protein>
<proteinExistence type="predicted"/>
<dbReference type="EMBL" id="BQNB010010032">
    <property type="protein sequence ID" value="GJS71801.1"/>
    <property type="molecule type" value="Genomic_DNA"/>
</dbReference>
<reference evidence="2" key="1">
    <citation type="journal article" date="2022" name="Int. J. Mol. Sci.">
        <title>Draft Genome of Tanacetum Coccineum: Genomic Comparison of Closely Related Tanacetum-Family Plants.</title>
        <authorList>
            <person name="Yamashiro T."/>
            <person name="Shiraishi A."/>
            <person name="Nakayama K."/>
            <person name="Satake H."/>
        </authorList>
    </citation>
    <scope>NUCLEOTIDE SEQUENCE</scope>
</reference>
<dbReference type="Gene3D" id="3.80.10.10">
    <property type="entry name" value="Ribonuclease Inhibitor"/>
    <property type="match status" value="1"/>
</dbReference>
<feature type="domain" description="At1g61320/AtMIF1 LRR" evidence="1">
    <location>
        <begin position="138"/>
        <end position="368"/>
    </location>
</feature>
<evidence type="ECO:0000259" key="1">
    <source>
        <dbReference type="Pfam" id="PF23622"/>
    </source>
</evidence>
<dbReference type="PANTHER" id="PTHR34145:SF28">
    <property type="entry name" value="F-BOX DOMAIN-CONTAINING PROTEIN"/>
    <property type="match status" value="1"/>
</dbReference>
<organism evidence="2 3">
    <name type="scientific">Tanacetum coccineum</name>
    <dbReference type="NCBI Taxonomy" id="301880"/>
    <lineage>
        <taxon>Eukaryota</taxon>
        <taxon>Viridiplantae</taxon>
        <taxon>Streptophyta</taxon>
        <taxon>Embryophyta</taxon>
        <taxon>Tracheophyta</taxon>
        <taxon>Spermatophyta</taxon>
        <taxon>Magnoliopsida</taxon>
        <taxon>eudicotyledons</taxon>
        <taxon>Gunneridae</taxon>
        <taxon>Pentapetalae</taxon>
        <taxon>asterids</taxon>
        <taxon>campanulids</taxon>
        <taxon>Asterales</taxon>
        <taxon>Asteraceae</taxon>
        <taxon>Asteroideae</taxon>
        <taxon>Anthemideae</taxon>
        <taxon>Anthemidinae</taxon>
        <taxon>Tanacetum</taxon>
    </lineage>
</organism>
<dbReference type="Proteomes" id="UP001151760">
    <property type="component" value="Unassembled WGS sequence"/>
</dbReference>
<name>A0ABQ4Y2K7_9ASTR</name>
<dbReference type="Pfam" id="PF23622">
    <property type="entry name" value="LRR_At1g61320_AtMIF1"/>
    <property type="match status" value="1"/>
</dbReference>
<dbReference type="InterPro" id="IPR055357">
    <property type="entry name" value="LRR_At1g61320_AtMIF1"/>
</dbReference>
<sequence>MSKKRSRISKEDDLGIMSKRSRISKEDDLGIMSKKRSRISKEDDLGIMSKKRSRISNQVLPVELIHLIQSSLPLKEGERTCIFSKSWLRAWYTLPTLKLMHPDPDKSSSTHEIETKFNNLIDTTLQRYHIDNTPIQSFHLVLRIFFKNTLEDLPNWIRLVVSNSCLKDLTLNIRFFLDDDDSFTLPNELFSSQVLHTIHVTADDNLHLRICSTNVINCVSLRVLDLECVFINQDVLNNLLSTCSLLEKIKLTWCEGLNNVKVKNLLRLTELDIYSIEDNDLWEINNVPSLCSFRYRHLNALKKPIPFQMDSLANVTQLCIEGGLIFNNSFFYTLESKFPVLESLTLSFHHSELKNLVFTSASLKWLTLTLYPIGPVVNVRVYAPKLLSFIYTGKLPGLLFRTTPPKQVKLTFRSWENLGHSFFLKMREALNSSSKFDIYMGPSILNSLVRLNDIDVDDLKRRVLFPVRNVELELETSLDEHAWEQSRFFDAFFLICHPSYIRCRYHVIRKTMEANTTNQLKEVLLKNPHNGNWEALTTSEKSDLHTFTGHLECKLIWFAQ</sequence>
<evidence type="ECO:0000313" key="3">
    <source>
        <dbReference type="Proteomes" id="UP001151760"/>
    </source>
</evidence>
<dbReference type="SUPFAM" id="SSF52047">
    <property type="entry name" value="RNI-like"/>
    <property type="match status" value="1"/>
</dbReference>
<accession>A0ABQ4Y2K7</accession>
<keyword evidence="3" id="KW-1185">Reference proteome</keyword>
<comment type="caution">
    <text evidence="2">The sequence shown here is derived from an EMBL/GenBank/DDBJ whole genome shotgun (WGS) entry which is preliminary data.</text>
</comment>
<dbReference type="PANTHER" id="PTHR34145">
    <property type="entry name" value="OS02G0105600 PROTEIN"/>
    <property type="match status" value="1"/>
</dbReference>
<reference evidence="2" key="2">
    <citation type="submission" date="2022-01" db="EMBL/GenBank/DDBJ databases">
        <authorList>
            <person name="Yamashiro T."/>
            <person name="Shiraishi A."/>
            <person name="Satake H."/>
            <person name="Nakayama K."/>
        </authorList>
    </citation>
    <scope>NUCLEOTIDE SEQUENCE</scope>
</reference>